<evidence type="ECO:0000313" key="6">
    <source>
        <dbReference type="Proteomes" id="UP000011682"/>
    </source>
</evidence>
<proteinExistence type="predicted"/>
<dbReference type="Pfam" id="PF18321">
    <property type="entry name" value="3HCDH_RFF"/>
    <property type="match status" value="1"/>
</dbReference>
<dbReference type="InterPro" id="IPR006176">
    <property type="entry name" value="3-OHacyl-CoA_DH_NAD-bd"/>
</dbReference>
<evidence type="ECO:0000313" key="5">
    <source>
        <dbReference type="EMBL" id="EPX58199.1"/>
    </source>
</evidence>
<dbReference type="Gene3D" id="1.10.1040.10">
    <property type="entry name" value="N-(1-d-carboxylethyl)-l-norvaline Dehydrogenase, domain 2"/>
    <property type="match status" value="1"/>
</dbReference>
<dbReference type="EMBL" id="ANAH02000026">
    <property type="protein sequence ID" value="EPX58199.1"/>
    <property type="molecule type" value="Genomic_DNA"/>
</dbReference>
<organism evidence="5 6">
    <name type="scientific">Cystobacter fuscus (strain ATCC 25194 / DSM 2262 / NBRC 100088 / M29)</name>
    <dbReference type="NCBI Taxonomy" id="1242864"/>
    <lineage>
        <taxon>Bacteria</taxon>
        <taxon>Pseudomonadati</taxon>
        <taxon>Myxococcota</taxon>
        <taxon>Myxococcia</taxon>
        <taxon>Myxococcales</taxon>
        <taxon>Cystobacterineae</taxon>
        <taxon>Archangiaceae</taxon>
        <taxon>Cystobacter</taxon>
    </lineage>
</organism>
<dbReference type="InterPro" id="IPR036291">
    <property type="entry name" value="NAD(P)-bd_dom_sf"/>
</dbReference>
<evidence type="ECO:0000259" key="4">
    <source>
        <dbReference type="Pfam" id="PF18321"/>
    </source>
</evidence>
<feature type="domain" description="3-hydroxyacyl-CoA dehydrogenase C-terminal" evidence="2">
    <location>
        <begin position="164"/>
        <end position="261"/>
    </location>
</feature>
<dbReference type="GO" id="GO:0016616">
    <property type="term" value="F:oxidoreductase activity, acting on the CH-OH group of donors, NAD or NADP as acceptor"/>
    <property type="evidence" value="ECO:0007669"/>
    <property type="project" value="InterPro"/>
</dbReference>
<dbReference type="AlphaFoldDB" id="S9QA52"/>
<dbReference type="GO" id="GO:0006631">
    <property type="term" value="P:fatty acid metabolic process"/>
    <property type="evidence" value="ECO:0007669"/>
    <property type="project" value="InterPro"/>
</dbReference>
<dbReference type="PANTHER" id="PTHR48075">
    <property type="entry name" value="3-HYDROXYACYL-COA DEHYDROGENASE FAMILY PROTEIN"/>
    <property type="match status" value="1"/>
</dbReference>
<comment type="caution">
    <text evidence="5">The sequence shown here is derived from an EMBL/GenBank/DDBJ whole genome shotgun (WGS) entry which is preliminary data.</text>
</comment>
<gene>
    <name evidence="5" type="ORF">D187_004236</name>
</gene>
<dbReference type="Gene3D" id="1.10.1040.50">
    <property type="match status" value="1"/>
</dbReference>
<dbReference type="PANTHER" id="PTHR48075:SF5">
    <property type="entry name" value="3-HYDROXYBUTYRYL-COA DEHYDROGENASE"/>
    <property type="match status" value="1"/>
</dbReference>
<keyword evidence="6" id="KW-1185">Reference proteome</keyword>
<feature type="domain" description="3-hydroxyacyl-CoA dehydrogenase NAD binding" evidence="3">
    <location>
        <begin position="3"/>
        <end position="160"/>
    </location>
</feature>
<accession>S9QA52</accession>
<dbReference type="InterPro" id="IPR008927">
    <property type="entry name" value="6-PGluconate_DH-like_C_sf"/>
</dbReference>
<feature type="domain" description="3-hydroxyacyl-CoA dehydrogenase C-terminal" evidence="2">
    <location>
        <begin position="402"/>
        <end position="482"/>
    </location>
</feature>
<dbReference type="Pfam" id="PF02737">
    <property type="entry name" value="3HCDH_N"/>
    <property type="match status" value="1"/>
</dbReference>
<dbReference type="Pfam" id="PF00725">
    <property type="entry name" value="3HCDH"/>
    <property type="match status" value="2"/>
</dbReference>
<dbReference type="SUPFAM" id="SSF48179">
    <property type="entry name" value="6-phosphogluconate dehydrogenase C-terminal domain-like"/>
    <property type="match status" value="2"/>
</dbReference>
<dbReference type="eggNOG" id="COG1250">
    <property type="taxonomic scope" value="Bacteria"/>
</dbReference>
<dbReference type="Gene3D" id="3.40.50.720">
    <property type="entry name" value="NAD(P)-binding Rossmann-like Domain"/>
    <property type="match status" value="1"/>
</dbReference>
<evidence type="ECO:0000259" key="2">
    <source>
        <dbReference type="Pfam" id="PF00725"/>
    </source>
</evidence>
<evidence type="ECO:0000256" key="1">
    <source>
        <dbReference type="ARBA" id="ARBA00023002"/>
    </source>
</evidence>
<sequence length="490" mass="52175">MLAGHPVQWFNRSRERLEAGVDSVRARLTRLAEKGLLTAEQAREAGQRLHPVSELAGLAKAELVIESVAEDLELKQRLFAELEAVLAPGAILSTNTSSLSINRLASKLKHPERFLGLHFFNPAPLMKLVEVVPGMRTEGAVTDRAVATLQAWGKTPVTCRPSPGFIVNRVARPFYTEALRLLDEGNADPAVIDSVLTGSGGFAMGPLALTDLIGQDVNAEVTRQIWNAFGHDARFTPSLTQQALVEAGLLGRKTGRGFFTYEGSSGLRAVSGAEVSSSQRPSRVTLHGSLGPANPVVEVLRNKGVEVESRPLAAHEGGPDGLGFLELPGGVAVTVTDGRTAYLRARALGRPVVVFDLALDYRAVKHLAVAPSHDVQAEQLEQALALIGVFAGRTAVFRDSPGLVVARTVCMLINEATDVVAQGVCSAEAVEIAMRLAVNYPVGLLHWGDSVGAPWVCTVLDHLATILPPTRYRVAPALRAAAITGKKLLA</sequence>
<dbReference type="InterPro" id="IPR041040">
    <property type="entry name" value="3HCDH_RFF"/>
</dbReference>
<protein>
    <submittedName>
        <fullName evidence="5">3-hydroxybutyryl-CoA dehydrogenase</fullName>
    </submittedName>
</protein>
<keyword evidence="1" id="KW-0560">Oxidoreductase</keyword>
<dbReference type="InterPro" id="IPR006108">
    <property type="entry name" value="3HC_DH_C"/>
</dbReference>
<reference evidence="5" key="1">
    <citation type="submission" date="2013-05" db="EMBL/GenBank/DDBJ databases">
        <title>Genome assembly of Cystobacter fuscus DSM 2262.</title>
        <authorList>
            <person name="Sharma G."/>
            <person name="Khatri I."/>
            <person name="Kaur C."/>
            <person name="Mayilraj S."/>
            <person name="Subramanian S."/>
        </authorList>
    </citation>
    <scope>NUCLEOTIDE SEQUENCE [LARGE SCALE GENOMIC DNA]</scope>
    <source>
        <strain evidence="5">DSM 2262</strain>
    </source>
</reference>
<dbReference type="GO" id="GO:0070403">
    <property type="term" value="F:NAD+ binding"/>
    <property type="evidence" value="ECO:0007669"/>
    <property type="project" value="InterPro"/>
</dbReference>
<name>S9QA52_CYSF2</name>
<dbReference type="SUPFAM" id="SSF51735">
    <property type="entry name" value="NAD(P)-binding Rossmann-fold domains"/>
    <property type="match status" value="1"/>
</dbReference>
<feature type="domain" description="3-hydroxybutyryl-CoA dehydrogenase reduced Rossmann-fold" evidence="4">
    <location>
        <begin position="333"/>
        <end position="388"/>
    </location>
</feature>
<evidence type="ECO:0000259" key="3">
    <source>
        <dbReference type="Pfam" id="PF02737"/>
    </source>
</evidence>
<dbReference type="InterPro" id="IPR013328">
    <property type="entry name" value="6PGD_dom2"/>
</dbReference>
<dbReference type="Proteomes" id="UP000011682">
    <property type="component" value="Unassembled WGS sequence"/>
</dbReference>